<keyword evidence="5 6" id="KW-0472">Membrane</keyword>
<proteinExistence type="predicted"/>
<name>A0AAV8UWT1_9RHOD</name>
<evidence type="ECO:0000256" key="5">
    <source>
        <dbReference type="ARBA" id="ARBA00023136"/>
    </source>
</evidence>
<dbReference type="SUPFAM" id="SSF103481">
    <property type="entry name" value="Multidrug resistance efflux transporter EmrE"/>
    <property type="match status" value="1"/>
</dbReference>
<organism evidence="7 8">
    <name type="scientific">Rhodosorus marinus</name>
    <dbReference type="NCBI Taxonomy" id="101924"/>
    <lineage>
        <taxon>Eukaryota</taxon>
        <taxon>Rhodophyta</taxon>
        <taxon>Stylonematophyceae</taxon>
        <taxon>Stylonematales</taxon>
        <taxon>Stylonemataceae</taxon>
        <taxon>Rhodosorus</taxon>
    </lineage>
</organism>
<dbReference type="PANTHER" id="PTHR10778">
    <property type="entry name" value="SOLUTE CARRIER FAMILY 35 MEMBER B"/>
    <property type="match status" value="1"/>
</dbReference>
<evidence type="ECO:0000256" key="4">
    <source>
        <dbReference type="ARBA" id="ARBA00022989"/>
    </source>
</evidence>
<feature type="transmembrane region" description="Helical" evidence="6">
    <location>
        <begin position="69"/>
        <end position="88"/>
    </location>
</feature>
<comment type="caution">
    <text evidence="7">The sequence shown here is derived from an EMBL/GenBank/DDBJ whole genome shotgun (WGS) entry which is preliminary data.</text>
</comment>
<dbReference type="EMBL" id="JAMWBK010000003">
    <property type="protein sequence ID" value="KAJ8906519.1"/>
    <property type="molecule type" value="Genomic_DNA"/>
</dbReference>
<dbReference type="InterPro" id="IPR013657">
    <property type="entry name" value="SCL35B1-4/HUT1"/>
</dbReference>
<reference evidence="7 8" key="1">
    <citation type="journal article" date="2023" name="Nat. Commun.">
        <title>Origin of minicircular mitochondrial genomes in red algae.</title>
        <authorList>
            <person name="Lee Y."/>
            <person name="Cho C.H."/>
            <person name="Lee Y.M."/>
            <person name="Park S.I."/>
            <person name="Yang J.H."/>
            <person name="West J.A."/>
            <person name="Bhattacharya D."/>
            <person name="Yoon H.S."/>
        </authorList>
    </citation>
    <scope>NUCLEOTIDE SEQUENCE [LARGE SCALE GENOMIC DNA]</scope>
    <source>
        <strain evidence="7 8">CCMP1338</strain>
        <tissue evidence="7">Whole cell</tissue>
    </source>
</reference>
<evidence type="ECO:0000256" key="6">
    <source>
        <dbReference type="SAM" id="Phobius"/>
    </source>
</evidence>
<keyword evidence="8" id="KW-1185">Reference proteome</keyword>
<keyword evidence="3 6" id="KW-0812">Transmembrane</keyword>
<keyword evidence="2" id="KW-0813">Transport</keyword>
<protein>
    <submittedName>
        <fullName evidence="7">Uncharacterized protein</fullName>
    </submittedName>
</protein>
<accession>A0AAV8UWT1</accession>
<evidence type="ECO:0000256" key="3">
    <source>
        <dbReference type="ARBA" id="ARBA00022692"/>
    </source>
</evidence>
<sequence length="405" mass="44670">MSDVEAGRGIGTSAEGGRAMARFLGVYRRELELIFCVIGLYLSYLSYGILQEKIFKAEYGGENFRSPMLMVLCQCAVGSITGKAIVAFMSTETDVNSSKADAPQYKFSLCAFAVLSSMVLSNAAIQFISYPLQVLAKSCKMIPVMFIGKVILRRVYTIKDYARVFLLTAGVLLFSNANIELLKTSDDALGSHGGLGLLLVVAALCFDGVGGPYAERTCKEYGTTSHELMLYQNLWSVPILIAGEEKSINIEETLAGEWSALLASAPGNLAWKYCARNGLAQGLKAWKWWHDVLDGEGILVYGELGYIISFISKHPEVLMDLFMFSLSSSAGQVFVFYILRNYSALICTAVTTTRKFFTVLVSIVYYNHSLSLQQWLAVFMVFGGILWEVVDHIAQKRSVTQTRKG</sequence>
<evidence type="ECO:0000256" key="2">
    <source>
        <dbReference type="ARBA" id="ARBA00022448"/>
    </source>
</evidence>
<dbReference type="PANTHER" id="PTHR10778:SF18">
    <property type="entry name" value="SUGAR PHOSPHATE TRANSPORTER DOMAIN-CONTAINING PROTEIN"/>
    <property type="match status" value="1"/>
</dbReference>
<feature type="transmembrane region" description="Helical" evidence="6">
    <location>
        <begin position="346"/>
        <end position="366"/>
    </location>
</feature>
<feature type="transmembrane region" description="Helical" evidence="6">
    <location>
        <begin position="31"/>
        <end position="49"/>
    </location>
</feature>
<feature type="transmembrane region" description="Helical" evidence="6">
    <location>
        <begin position="109"/>
        <end position="128"/>
    </location>
</feature>
<evidence type="ECO:0000313" key="7">
    <source>
        <dbReference type="EMBL" id="KAJ8906519.1"/>
    </source>
</evidence>
<feature type="transmembrane region" description="Helical" evidence="6">
    <location>
        <begin position="317"/>
        <end position="339"/>
    </location>
</feature>
<dbReference type="GO" id="GO:0005459">
    <property type="term" value="F:UDP-galactose transmembrane transporter activity"/>
    <property type="evidence" value="ECO:0007669"/>
    <property type="project" value="TreeGrafter"/>
</dbReference>
<feature type="transmembrane region" description="Helical" evidence="6">
    <location>
        <begin position="372"/>
        <end position="390"/>
    </location>
</feature>
<dbReference type="GO" id="GO:0000139">
    <property type="term" value="C:Golgi membrane"/>
    <property type="evidence" value="ECO:0007669"/>
    <property type="project" value="TreeGrafter"/>
</dbReference>
<dbReference type="AlphaFoldDB" id="A0AAV8UWT1"/>
<keyword evidence="4 6" id="KW-1133">Transmembrane helix</keyword>
<dbReference type="Proteomes" id="UP001157974">
    <property type="component" value="Unassembled WGS sequence"/>
</dbReference>
<dbReference type="Pfam" id="PF08449">
    <property type="entry name" value="UAA"/>
    <property type="match status" value="1"/>
</dbReference>
<dbReference type="GO" id="GO:0005460">
    <property type="term" value="F:UDP-glucose transmembrane transporter activity"/>
    <property type="evidence" value="ECO:0007669"/>
    <property type="project" value="TreeGrafter"/>
</dbReference>
<gene>
    <name evidence="7" type="ORF">NDN08_003012</name>
</gene>
<dbReference type="InterPro" id="IPR037185">
    <property type="entry name" value="EmrE-like"/>
</dbReference>
<dbReference type="GO" id="GO:0005789">
    <property type="term" value="C:endoplasmic reticulum membrane"/>
    <property type="evidence" value="ECO:0007669"/>
    <property type="project" value="TreeGrafter"/>
</dbReference>
<evidence type="ECO:0000256" key="1">
    <source>
        <dbReference type="ARBA" id="ARBA00004141"/>
    </source>
</evidence>
<evidence type="ECO:0000313" key="8">
    <source>
        <dbReference type="Proteomes" id="UP001157974"/>
    </source>
</evidence>
<comment type="subcellular location">
    <subcellularLocation>
        <location evidence="1">Membrane</location>
        <topology evidence="1">Multi-pass membrane protein</topology>
    </subcellularLocation>
</comment>